<protein>
    <submittedName>
        <fullName evidence="1">Uncharacterized protein</fullName>
    </submittedName>
</protein>
<dbReference type="NCBIfam" id="TIGR01589">
    <property type="entry name" value="A_thal_3526"/>
    <property type="match status" value="1"/>
</dbReference>
<reference evidence="1 2" key="1">
    <citation type="journal article" date="2024" name="Nat. Commun.">
        <title>Phylogenomics reveals the evolutionary origins of lichenization in chlorophyte algae.</title>
        <authorList>
            <person name="Puginier C."/>
            <person name="Libourel C."/>
            <person name="Otte J."/>
            <person name="Skaloud P."/>
            <person name="Haon M."/>
            <person name="Grisel S."/>
            <person name="Petersen M."/>
            <person name="Berrin J.G."/>
            <person name="Delaux P.M."/>
            <person name="Dal Grande F."/>
            <person name="Keller J."/>
        </authorList>
    </citation>
    <scope>NUCLEOTIDE SEQUENCE [LARGE SCALE GENOMIC DNA]</scope>
    <source>
        <strain evidence="1 2">SAG 2043</strain>
    </source>
</reference>
<dbReference type="Proteomes" id="UP001489004">
    <property type="component" value="Unassembled WGS sequence"/>
</dbReference>
<proteinExistence type="predicted"/>
<keyword evidence="2" id="KW-1185">Reference proteome</keyword>
<dbReference type="PANTHER" id="PTHR31871">
    <property type="entry name" value="OS02G0137100 PROTEIN"/>
    <property type="match status" value="1"/>
</dbReference>
<evidence type="ECO:0000313" key="1">
    <source>
        <dbReference type="EMBL" id="KAK9814296.1"/>
    </source>
</evidence>
<sequence length="104" mass="11411">MCWAHPQGSALPASQISASRPVSAQDVQKVHYAIEVCLMRCLSQAETVVCLQRQGVQPAFTRIVWQKLEEQNPSFFKEYSAKLQAAEGVGQLNLHSTPSTGVLV</sequence>
<dbReference type="EMBL" id="JALJOR010000007">
    <property type="protein sequence ID" value="KAK9814296.1"/>
    <property type="molecule type" value="Genomic_DNA"/>
</dbReference>
<dbReference type="AlphaFoldDB" id="A0AAW1PY14"/>
<name>A0AAW1PY14_9CHLO</name>
<dbReference type="InterPro" id="IPR006476">
    <property type="entry name" value="CHP01589_pln"/>
</dbReference>
<dbReference type="PANTHER" id="PTHR31871:SF1">
    <property type="entry name" value="HISTIDINE-TRNA LIGASE"/>
    <property type="match status" value="1"/>
</dbReference>
<organism evidence="1 2">
    <name type="scientific">[Myrmecia] bisecta</name>
    <dbReference type="NCBI Taxonomy" id="41462"/>
    <lineage>
        <taxon>Eukaryota</taxon>
        <taxon>Viridiplantae</taxon>
        <taxon>Chlorophyta</taxon>
        <taxon>core chlorophytes</taxon>
        <taxon>Trebouxiophyceae</taxon>
        <taxon>Trebouxiales</taxon>
        <taxon>Trebouxiaceae</taxon>
        <taxon>Myrmecia</taxon>
    </lineage>
</organism>
<gene>
    <name evidence="1" type="ORF">WJX72_003573</name>
</gene>
<accession>A0AAW1PY14</accession>
<comment type="caution">
    <text evidence="1">The sequence shown here is derived from an EMBL/GenBank/DDBJ whole genome shotgun (WGS) entry which is preliminary data.</text>
</comment>
<dbReference type="Pfam" id="PF09713">
    <property type="entry name" value="A_thal_3526"/>
    <property type="match status" value="1"/>
</dbReference>
<evidence type="ECO:0000313" key="2">
    <source>
        <dbReference type="Proteomes" id="UP001489004"/>
    </source>
</evidence>